<sequence length="62" mass="6727">MKIQSFDVSTYVRTWRQEYTSTVQARRKQEGGAAGITCRSVPPQGRGVGGHSRSAVPVCALC</sequence>
<dbReference type="AlphaFoldDB" id="A0A0A9AIF3"/>
<organism evidence="2">
    <name type="scientific">Arundo donax</name>
    <name type="common">Giant reed</name>
    <name type="synonym">Donax arundinaceus</name>
    <dbReference type="NCBI Taxonomy" id="35708"/>
    <lineage>
        <taxon>Eukaryota</taxon>
        <taxon>Viridiplantae</taxon>
        <taxon>Streptophyta</taxon>
        <taxon>Embryophyta</taxon>
        <taxon>Tracheophyta</taxon>
        <taxon>Spermatophyta</taxon>
        <taxon>Magnoliopsida</taxon>
        <taxon>Liliopsida</taxon>
        <taxon>Poales</taxon>
        <taxon>Poaceae</taxon>
        <taxon>PACMAD clade</taxon>
        <taxon>Arundinoideae</taxon>
        <taxon>Arundineae</taxon>
        <taxon>Arundo</taxon>
    </lineage>
</organism>
<dbReference type="EMBL" id="GBRH01246954">
    <property type="protein sequence ID" value="JAD50941.1"/>
    <property type="molecule type" value="Transcribed_RNA"/>
</dbReference>
<proteinExistence type="predicted"/>
<evidence type="ECO:0000256" key="1">
    <source>
        <dbReference type="SAM" id="MobiDB-lite"/>
    </source>
</evidence>
<reference evidence="2" key="2">
    <citation type="journal article" date="2015" name="Data Brief">
        <title>Shoot transcriptome of the giant reed, Arundo donax.</title>
        <authorList>
            <person name="Barrero R.A."/>
            <person name="Guerrero F.D."/>
            <person name="Moolhuijzen P."/>
            <person name="Goolsby J.A."/>
            <person name="Tidwell J."/>
            <person name="Bellgard S.E."/>
            <person name="Bellgard M.I."/>
        </authorList>
    </citation>
    <scope>NUCLEOTIDE SEQUENCE</scope>
    <source>
        <tissue evidence="2">Shoot tissue taken approximately 20 cm above the soil surface</tissue>
    </source>
</reference>
<reference evidence="2" key="1">
    <citation type="submission" date="2014-09" db="EMBL/GenBank/DDBJ databases">
        <authorList>
            <person name="Magalhaes I.L.F."/>
            <person name="Oliveira U."/>
            <person name="Santos F.R."/>
            <person name="Vidigal T.H.D.A."/>
            <person name="Brescovit A.D."/>
            <person name="Santos A.J."/>
        </authorList>
    </citation>
    <scope>NUCLEOTIDE SEQUENCE</scope>
    <source>
        <tissue evidence="2">Shoot tissue taken approximately 20 cm above the soil surface</tissue>
    </source>
</reference>
<evidence type="ECO:0000313" key="2">
    <source>
        <dbReference type="EMBL" id="JAD50941.1"/>
    </source>
</evidence>
<accession>A0A0A9AIF3</accession>
<feature type="region of interest" description="Disordered" evidence="1">
    <location>
        <begin position="32"/>
        <end position="53"/>
    </location>
</feature>
<protein>
    <submittedName>
        <fullName evidence="2">Uncharacterized protein</fullName>
    </submittedName>
</protein>
<name>A0A0A9AIF3_ARUDO</name>